<dbReference type="GO" id="GO:0030170">
    <property type="term" value="F:pyridoxal phosphate binding"/>
    <property type="evidence" value="ECO:0007669"/>
    <property type="project" value="InterPro"/>
</dbReference>
<evidence type="ECO:0000313" key="4">
    <source>
        <dbReference type="EMBL" id="MBX63725.1"/>
    </source>
</evidence>
<dbReference type="GO" id="GO:0008793">
    <property type="term" value="F:aromatic-amino-acid transaminase activity"/>
    <property type="evidence" value="ECO:0007669"/>
    <property type="project" value="TreeGrafter"/>
</dbReference>
<dbReference type="AlphaFoldDB" id="A0A2P2Q9R9"/>
<keyword evidence="2" id="KW-0663">Pyridoxal phosphate</keyword>
<dbReference type="InterPro" id="IPR015421">
    <property type="entry name" value="PyrdxlP-dep_Trfase_major"/>
</dbReference>
<organism evidence="4">
    <name type="scientific">Rhizophora mucronata</name>
    <name type="common">Asiatic mangrove</name>
    <dbReference type="NCBI Taxonomy" id="61149"/>
    <lineage>
        <taxon>Eukaryota</taxon>
        <taxon>Viridiplantae</taxon>
        <taxon>Streptophyta</taxon>
        <taxon>Embryophyta</taxon>
        <taxon>Tracheophyta</taxon>
        <taxon>Spermatophyta</taxon>
        <taxon>Magnoliopsida</taxon>
        <taxon>eudicotyledons</taxon>
        <taxon>Gunneridae</taxon>
        <taxon>Pentapetalae</taxon>
        <taxon>rosids</taxon>
        <taxon>fabids</taxon>
        <taxon>Malpighiales</taxon>
        <taxon>Rhizophoraceae</taxon>
        <taxon>Rhizophora</taxon>
    </lineage>
</organism>
<protein>
    <submittedName>
        <fullName evidence="4">1-aminocyclopropane-1-carboxylic acid synthase</fullName>
    </submittedName>
</protein>
<dbReference type="InterPro" id="IPR050478">
    <property type="entry name" value="Ethylene_sulfur-biosynth"/>
</dbReference>
<evidence type="ECO:0000256" key="1">
    <source>
        <dbReference type="ARBA" id="ARBA00011738"/>
    </source>
</evidence>
<proteinExistence type="predicted"/>
<accession>A0A2P2Q9R9</accession>
<dbReference type="GO" id="GO:0004069">
    <property type="term" value="F:L-aspartate:2-oxoglutarate aminotransferase activity"/>
    <property type="evidence" value="ECO:0007669"/>
    <property type="project" value="TreeGrafter"/>
</dbReference>
<dbReference type="PANTHER" id="PTHR43795:SF85">
    <property type="entry name" value="AMINOTRANSFERASE ACS10-RELATED"/>
    <property type="match status" value="1"/>
</dbReference>
<dbReference type="Pfam" id="PF00155">
    <property type="entry name" value="Aminotran_1_2"/>
    <property type="match status" value="1"/>
</dbReference>
<name>A0A2P2Q9R9_RHIMU</name>
<dbReference type="InterPro" id="IPR004839">
    <property type="entry name" value="Aminotransferase_I/II_large"/>
</dbReference>
<sequence length="79" mass="8818">MEIISVPCHWADNFSLSINALDQAFNQAKKCSLKVCGIIISNPSNPVGNLLNRETLYSILDFARQKNNQLRRSRLGLSA</sequence>
<dbReference type="Gene3D" id="3.40.640.10">
    <property type="entry name" value="Type I PLP-dependent aspartate aminotransferase-like (Major domain)"/>
    <property type="match status" value="1"/>
</dbReference>
<dbReference type="GO" id="GO:0006520">
    <property type="term" value="P:amino acid metabolic process"/>
    <property type="evidence" value="ECO:0007669"/>
    <property type="project" value="TreeGrafter"/>
</dbReference>
<dbReference type="SUPFAM" id="SSF53383">
    <property type="entry name" value="PLP-dependent transferases"/>
    <property type="match status" value="1"/>
</dbReference>
<comment type="subunit">
    <text evidence="1">Homodimer.</text>
</comment>
<dbReference type="InterPro" id="IPR015424">
    <property type="entry name" value="PyrdxlP-dep_Trfase"/>
</dbReference>
<feature type="domain" description="Aminotransferase class I/classII large" evidence="3">
    <location>
        <begin position="2"/>
        <end position="67"/>
    </location>
</feature>
<dbReference type="PANTHER" id="PTHR43795">
    <property type="entry name" value="BIFUNCTIONAL ASPARTATE AMINOTRANSFERASE AND GLUTAMATE/ASPARTATE-PREPHENATE AMINOTRANSFERASE-RELATED"/>
    <property type="match status" value="1"/>
</dbReference>
<evidence type="ECO:0000256" key="2">
    <source>
        <dbReference type="ARBA" id="ARBA00022898"/>
    </source>
</evidence>
<dbReference type="EMBL" id="GGEC01083241">
    <property type="protein sequence ID" value="MBX63725.1"/>
    <property type="molecule type" value="Transcribed_RNA"/>
</dbReference>
<evidence type="ECO:0000259" key="3">
    <source>
        <dbReference type="Pfam" id="PF00155"/>
    </source>
</evidence>
<reference evidence="4" key="1">
    <citation type="submission" date="2018-02" db="EMBL/GenBank/DDBJ databases">
        <title>Rhizophora mucronata_Transcriptome.</title>
        <authorList>
            <person name="Meera S.P."/>
            <person name="Sreeshan A."/>
            <person name="Augustine A."/>
        </authorList>
    </citation>
    <scope>NUCLEOTIDE SEQUENCE</scope>
    <source>
        <tissue evidence="4">Leaf</tissue>
    </source>
</reference>